<evidence type="ECO:0000313" key="3">
    <source>
        <dbReference type="Proteomes" id="UP001364764"/>
    </source>
</evidence>
<evidence type="ECO:0000259" key="1">
    <source>
        <dbReference type="Pfam" id="PF13276"/>
    </source>
</evidence>
<feature type="domain" description="HTH-like" evidence="1">
    <location>
        <begin position="40"/>
        <end position="85"/>
    </location>
</feature>
<dbReference type="InterPro" id="IPR025948">
    <property type="entry name" value="HTH-like_dom"/>
</dbReference>
<dbReference type="RefSeq" id="WP_338707156.1">
    <property type="nucleotide sequence ID" value="NZ_CP145892.1"/>
</dbReference>
<dbReference type="GeneID" id="93479259"/>
<reference evidence="2 3" key="1">
    <citation type="submission" date="2024-02" db="EMBL/GenBank/DDBJ databases">
        <title>Complete sequences of two Paenibacillus sp. strains and one Lysinibacillus strain isolated from the environment on STAA medium highlight biotechnological potential.</title>
        <authorList>
            <person name="Attere S.A."/>
            <person name="Piche L.C."/>
            <person name="Intertaglia L."/>
            <person name="Lami R."/>
            <person name="Charette S.J."/>
            <person name="Vincent A.T."/>
        </authorList>
    </citation>
    <scope>NUCLEOTIDE SEQUENCE [LARGE SCALE GENOMIC DNA]</scope>
    <source>
        <strain evidence="2 3">Y5S-7</strain>
    </source>
</reference>
<gene>
    <name evidence="2" type="ORF">V6668_27300</name>
</gene>
<evidence type="ECO:0000313" key="2">
    <source>
        <dbReference type="EMBL" id="WWP20089.1"/>
    </source>
</evidence>
<accession>A0ABD8ASX3</accession>
<dbReference type="Pfam" id="PF13276">
    <property type="entry name" value="HTH_21"/>
    <property type="match status" value="1"/>
</dbReference>
<name>A0ABD8ASX3_PAEAM</name>
<proteinExistence type="predicted"/>
<protein>
    <submittedName>
        <fullName evidence="2">IS3 family transposase</fullName>
    </submittedName>
</protein>
<dbReference type="Proteomes" id="UP001364764">
    <property type="component" value="Chromosome"/>
</dbReference>
<dbReference type="AlphaFoldDB" id="A0ABD8ASX3"/>
<dbReference type="EMBL" id="CP145892">
    <property type="protein sequence ID" value="WWP20089.1"/>
    <property type="molecule type" value="Genomic_DNA"/>
</dbReference>
<sequence length="85" mass="10154">MEKAATYGDIQKLCYVFGVSPREVYAYLKCKRIDPDVMAKRQVLQTYQRDEGKYGYRQLQLSLWQDHGIWMSHKEMLRIMQTFGI</sequence>
<organism evidence="2 3">
    <name type="scientific">Paenibacillus amylolyticus</name>
    <dbReference type="NCBI Taxonomy" id="1451"/>
    <lineage>
        <taxon>Bacteria</taxon>
        <taxon>Bacillati</taxon>
        <taxon>Bacillota</taxon>
        <taxon>Bacilli</taxon>
        <taxon>Bacillales</taxon>
        <taxon>Paenibacillaceae</taxon>
        <taxon>Paenibacillus</taxon>
    </lineage>
</organism>